<organism evidence="9 10">
    <name type="scientific">Drosophila albomicans</name>
    <name type="common">Fruit fly</name>
    <dbReference type="NCBI Taxonomy" id="7291"/>
    <lineage>
        <taxon>Eukaryota</taxon>
        <taxon>Metazoa</taxon>
        <taxon>Ecdysozoa</taxon>
        <taxon>Arthropoda</taxon>
        <taxon>Hexapoda</taxon>
        <taxon>Insecta</taxon>
        <taxon>Pterygota</taxon>
        <taxon>Neoptera</taxon>
        <taxon>Endopterygota</taxon>
        <taxon>Diptera</taxon>
        <taxon>Brachycera</taxon>
        <taxon>Muscomorpha</taxon>
        <taxon>Ephydroidea</taxon>
        <taxon>Drosophilidae</taxon>
        <taxon>Drosophila</taxon>
    </lineage>
</organism>
<dbReference type="GO" id="GO:0005737">
    <property type="term" value="C:cytoplasm"/>
    <property type="evidence" value="ECO:0007669"/>
    <property type="project" value="TreeGrafter"/>
</dbReference>
<protein>
    <submittedName>
        <fullName evidence="10">Uncharacterized protein LOC117575736 isoform X1</fullName>
    </submittedName>
</protein>
<dbReference type="CDD" id="cd00136">
    <property type="entry name" value="PDZ_canonical"/>
    <property type="match status" value="1"/>
</dbReference>
<feature type="domain" description="PDZ" evidence="8">
    <location>
        <begin position="3"/>
        <end position="71"/>
    </location>
</feature>
<dbReference type="Gene3D" id="3.30.40.10">
    <property type="entry name" value="Zinc/RING finger domain, C3HC4 (zinc finger)"/>
    <property type="match status" value="1"/>
</dbReference>
<evidence type="ECO:0000256" key="5">
    <source>
        <dbReference type="SAM" id="Coils"/>
    </source>
</evidence>
<evidence type="ECO:0000313" key="9">
    <source>
        <dbReference type="Proteomes" id="UP000515160"/>
    </source>
</evidence>
<keyword evidence="9" id="KW-1185">Reference proteome</keyword>
<dbReference type="PROSITE" id="PS50106">
    <property type="entry name" value="PDZ"/>
    <property type="match status" value="1"/>
</dbReference>
<dbReference type="PROSITE" id="PS50089">
    <property type="entry name" value="ZF_RING_2"/>
    <property type="match status" value="1"/>
</dbReference>
<dbReference type="PANTHER" id="PTHR10315:SF155">
    <property type="entry name" value="IP10571P"/>
    <property type="match status" value="1"/>
</dbReference>
<name>A0A6P8XRT6_DROAB</name>
<dbReference type="InterPro" id="IPR041489">
    <property type="entry name" value="PDZ_6"/>
</dbReference>
<proteinExistence type="predicted"/>
<gene>
    <name evidence="10" type="primary">LOC117575736</name>
</gene>
<dbReference type="FunFam" id="3.30.40.10:FF:000741">
    <property type="entry name" value="Uncharacterized protein, isoform A"/>
    <property type="match status" value="1"/>
</dbReference>
<keyword evidence="5" id="KW-0175">Coiled coil</keyword>
<reference evidence="10" key="1">
    <citation type="submission" date="2025-08" db="UniProtKB">
        <authorList>
            <consortium name="RefSeq"/>
        </authorList>
    </citation>
    <scope>IDENTIFICATION</scope>
    <source>
        <strain evidence="10">15112-1751.03</strain>
        <tissue evidence="10">Whole Adult</tissue>
    </source>
</reference>
<dbReference type="Proteomes" id="UP000515160">
    <property type="component" value="Chromosome 2R"/>
</dbReference>
<dbReference type="InterPro" id="IPR049548">
    <property type="entry name" value="Sina-like_RING"/>
</dbReference>
<keyword evidence="1" id="KW-0479">Metal-binding</keyword>
<evidence type="ECO:0000256" key="3">
    <source>
        <dbReference type="ARBA" id="ARBA00022833"/>
    </source>
</evidence>
<dbReference type="GO" id="GO:0061630">
    <property type="term" value="F:ubiquitin protein ligase activity"/>
    <property type="evidence" value="ECO:0007669"/>
    <property type="project" value="TreeGrafter"/>
</dbReference>
<dbReference type="SUPFAM" id="SSF50156">
    <property type="entry name" value="PDZ domain-like"/>
    <property type="match status" value="1"/>
</dbReference>
<sequence length="652" mass="71763">MLQQCIIKSPNGALGLNLSRAPWDPYPWVSGVQAESNAQLAGVRIGDTLLQLNGIDVLGMRISELANRLREHWLTGAEHATMMMWRQQPATLSSTDDPNEAAHAVQHGINQQSLQKFATCLQHIAQLLECPVCCDVVKPPGWQCCNGHVLCNNCRNRSVKCPVCRVPLGPRGRCLLSDKLFTLLAENFPCDGVKINKENDNSNSNSRSIENSNAKCTNEYHNQPKMALAKSNSNSSKKSRKTSRQQQLQEDTLILVVNGAGAGEEQAKAMLEEEKKEVKQCVKQVSGMPKGNEQSAQILRNNVNDAGLQCGMIKAQQEQQAGNSTKEEAVESNNMLVKPKLKLSKKSWQITGRDQDELRSDEVANINNGQQRMLGLELHSSGQQQSEVEGQVLLLVEAEAKKKKEEEEEQSTGQQQYQNYHCPTGKSCCTQAKLFQPASANKLSTVKRESATANVTATAAPEKRLGAVAEIAFVVATAAANSAATLSADSHKATPKANAAHLVNGGASIKMLLNLQPSNVALEPLNVVHFDGTFGQRLRVHVQLRPQQTQVCLRLSEEPSSGSREVQTFFLALLPWHDKYAVFLWHLNAAEQEPAQHFQTVIEAQGNRVKWFGQAQPVTRSWPEICAAGQFLTWMDEGQQSCTAFDIIVKRK</sequence>
<dbReference type="InterPro" id="IPR001841">
    <property type="entry name" value="Znf_RING"/>
</dbReference>
<dbReference type="Gene3D" id="2.30.42.10">
    <property type="match status" value="1"/>
</dbReference>
<dbReference type="CDD" id="cd16571">
    <property type="entry name" value="RING-HC_SIAHs"/>
    <property type="match status" value="1"/>
</dbReference>
<dbReference type="InterPro" id="IPR052088">
    <property type="entry name" value="E3_ubiquitin-ligase_SINA"/>
</dbReference>
<dbReference type="InterPro" id="IPR013083">
    <property type="entry name" value="Znf_RING/FYVE/PHD"/>
</dbReference>
<dbReference type="AlphaFoldDB" id="A0A6P8XRT6"/>
<dbReference type="SMART" id="SM00228">
    <property type="entry name" value="PDZ"/>
    <property type="match status" value="1"/>
</dbReference>
<accession>A0A6P8XRT6</accession>
<evidence type="ECO:0000256" key="6">
    <source>
        <dbReference type="SAM" id="MobiDB-lite"/>
    </source>
</evidence>
<dbReference type="SUPFAM" id="SSF57850">
    <property type="entry name" value="RING/U-box"/>
    <property type="match status" value="1"/>
</dbReference>
<dbReference type="GeneID" id="117575736"/>
<evidence type="ECO:0000313" key="10">
    <source>
        <dbReference type="RefSeq" id="XP_034115973.2"/>
    </source>
</evidence>
<evidence type="ECO:0000259" key="7">
    <source>
        <dbReference type="PROSITE" id="PS50089"/>
    </source>
</evidence>
<keyword evidence="2 4" id="KW-0863">Zinc-finger</keyword>
<feature type="region of interest" description="Disordered" evidence="6">
    <location>
        <begin position="228"/>
        <end position="251"/>
    </location>
</feature>
<dbReference type="InterPro" id="IPR001478">
    <property type="entry name" value="PDZ"/>
</dbReference>
<dbReference type="Pfam" id="PF21362">
    <property type="entry name" value="Sina_RING"/>
    <property type="match status" value="1"/>
</dbReference>
<dbReference type="InterPro" id="IPR036034">
    <property type="entry name" value="PDZ_sf"/>
</dbReference>
<feature type="domain" description="RING-type" evidence="7">
    <location>
        <begin position="130"/>
        <end position="165"/>
    </location>
</feature>
<evidence type="ECO:0000256" key="2">
    <source>
        <dbReference type="ARBA" id="ARBA00022771"/>
    </source>
</evidence>
<dbReference type="Pfam" id="PF17820">
    <property type="entry name" value="PDZ_6"/>
    <property type="match status" value="1"/>
</dbReference>
<dbReference type="PANTHER" id="PTHR10315">
    <property type="entry name" value="E3 UBIQUITIN PROTEIN LIGASE SIAH"/>
    <property type="match status" value="1"/>
</dbReference>
<feature type="coiled-coil region" evidence="5">
    <location>
        <begin position="388"/>
        <end position="415"/>
    </location>
</feature>
<keyword evidence="3" id="KW-0862">Zinc</keyword>
<dbReference type="RefSeq" id="XP_034115973.2">
    <property type="nucleotide sequence ID" value="XM_034260082.2"/>
</dbReference>
<evidence type="ECO:0000256" key="4">
    <source>
        <dbReference type="PROSITE-ProRule" id="PRU00175"/>
    </source>
</evidence>
<dbReference type="OrthoDB" id="4788989at2759"/>
<dbReference type="GO" id="GO:0008270">
    <property type="term" value="F:zinc ion binding"/>
    <property type="evidence" value="ECO:0007669"/>
    <property type="project" value="UniProtKB-KW"/>
</dbReference>
<evidence type="ECO:0000256" key="1">
    <source>
        <dbReference type="ARBA" id="ARBA00022723"/>
    </source>
</evidence>
<evidence type="ECO:0000259" key="8">
    <source>
        <dbReference type="PROSITE" id="PS50106"/>
    </source>
</evidence>